<dbReference type="PANTHER" id="PTHR34071">
    <property type="entry name" value="5-NITROIMIDAZOLE ANTIBIOTICS RESISTANCE PROTEIN, NIMA-FAMILY-RELATED PROTEIN-RELATED"/>
    <property type="match status" value="1"/>
</dbReference>
<proteinExistence type="predicted"/>
<reference evidence="2" key="1">
    <citation type="journal article" date="2019" name="Int. J. Syst. Evol. Microbiol.">
        <title>The Global Catalogue of Microorganisms (GCM) 10K type strain sequencing project: providing services to taxonomists for standard genome sequencing and annotation.</title>
        <authorList>
            <consortium name="The Broad Institute Genomics Platform"/>
            <consortium name="The Broad Institute Genome Sequencing Center for Infectious Disease"/>
            <person name="Wu L."/>
            <person name="Ma J."/>
        </authorList>
    </citation>
    <scope>NUCLEOTIDE SEQUENCE [LARGE SCALE GENOMIC DNA]</scope>
    <source>
        <strain evidence="2">JCM 14736</strain>
    </source>
</reference>
<dbReference type="PANTHER" id="PTHR34071:SF2">
    <property type="entry name" value="FLAVIN-NUCLEOTIDE-BINDING PROTEIN"/>
    <property type="match status" value="1"/>
</dbReference>
<organism evidence="1 2">
    <name type="scientific">Leucobacter iarius</name>
    <dbReference type="NCBI Taxonomy" id="333963"/>
    <lineage>
        <taxon>Bacteria</taxon>
        <taxon>Bacillati</taxon>
        <taxon>Actinomycetota</taxon>
        <taxon>Actinomycetes</taxon>
        <taxon>Micrococcales</taxon>
        <taxon>Microbacteriaceae</taxon>
        <taxon>Leucobacter</taxon>
    </lineage>
</organism>
<keyword evidence="2" id="KW-1185">Reference proteome</keyword>
<gene>
    <name evidence="1" type="ORF">GCM10009768_25550</name>
</gene>
<dbReference type="Gene3D" id="2.30.110.10">
    <property type="entry name" value="Electron Transport, Fmn-binding Protein, Chain A"/>
    <property type="match status" value="1"/>
</dbReference>
<dbReference type="Pfam" id="PF12900">
    <property type="entry name" value="Pyridox_ox_2"/>
    <property type="match status" value="1"/>
</dbReference>
<dbReference type="EMBL" id="BAAAOB010000003">
    <property type="protein sequence ID" value="GAA1795362.1"/>
    <property type="molecule type" value="Genomic_DNA"/>
</dbReference>
<dbReference type="InterPro" id="IPR024747">
    <property type="entry name" value="Pyridox_Oxase-rel"/>
</dbReference>
<accession>A0ABP4XXC4</accession>
<evidence type="ECO:0000313" key="1">
    <source>
        <dbReference type="EMBL" id="GAA1795362.1"/>
    </source>
</evidence>
<comment type="caution">
    <text evidence="1">The sequence shown here is derived from an EMBL/GenBank/DDBJ whole genome shotgun (WGS) entry which is preliminary data.</text>
</comment>
<evidence type="ECO:0000313" key="2">
    <source>
        <dbReference type="Proteomes" id="UP001500851"/>
    </source>
</evidence>
<sequence>MPSLVSQRMPEKMSTERAALDDLLGSTVLAHVGLVVDGSAVVFPTGFAVIDDRLVIHGSTGSRWMRAIAAQEVSVTVTKVDGVVVARSTFESSMLYRSAMFFGRFETIDPADKPAVLDALSDRFIPNRSAEVRPSSKKELAATVALALPIDRWSLRVSADWPEDEESDIAGDAWAGFVRFGAPSATAEAAPDLRDGIEPPASVHELLAHPERIV</sequence>
<dbReference type="RefSeq" id="WP_344032778.1">
    <property type="nucleotide sequence ID" value="NZ_BAAAOB010000003.1"/>
</dbReference>
<dbReference type="InterPro" id="IPR012349">
    <property type="entry name" value="Split_barrel_FMN-bd"/>
</dbReference>
<name>A0ABP4XXC4_9MICO</name>
<dbReference type="SUPFAM" id="SSF50475">
    <property type="entry name" value="FMN-binding split barrel"/>
    <property type="match status" value="1"/>
</dbReference>
<protein>
    <submittedName>
        <fullName evidence="1">Pyridoxamine 5'-phosphate oxidase family protein</fullName>
    </submittedName>
</protein>
<dbReference type="Proteomes" id="UP001500851">
    <property type="component" value="Unassembled WGS sequence"/>
</dbReference>